<keyword evidence="1" id="KW-0732">Signal</keyword>
<dbReference type="RefSeq" id="WP_184159824.1">
    <property type="nucleotide sequence ID" value="NZ_JACHLD010000002.1"/>
</dbReference>
<protein>
    <submittedName>
        <fullName evidence="2">Uncharacterized protein</fullName>
    </submittedName>
</protein>
<proteinExistence type="predicted"/>
<evidence type="ECO:0000256" key="1">
    <source>
        <dbReference type="SAM" id="SignalP"/>
    </source>
</evidence>
<evidence type="ECO:0000313" key="2">
    <source>
        <dbReference type="EMBL" id="MBB4801378.1"/>
    </source>
</evidence>
<comment type="caution">
    <text evidence="2">The sequence shown here is derived from an EMBL/GenBank/DDBJ whole genome shotgun (WGS) entry which is preliminary data.</text>
</comment>
<feature type="signal peptide" evidence="1">
    <location>
        <begin position="1"/>
        <end position="19"/>
    </location>
</feature>
<organism evidence="2 3">
    <name type="scientific">Flavobacterium nitrogenifigens</name>
    <dbReference type="NCBI Taxonomy" id="1617283"/>
    <lineage>
        <taxon>Bacteria</taxon>
        <taxon>Pseudomonadati</taxon>
        <taxon>Bacteroidota</taxon>
        <taxon>Flavobacteriia</taxon>
        <taxon>Flavobacteriales</taxon>
        <taxon>Flavobacteriaceae</taxon>
        <taxon>Flavobacterium</taxon>
    </lineage>
</organism>
<reference evidence="2 3" key="1">
    <citation type="submission" date="2020-08" db="EMBL/GenBank/DDBJ databases">
        <title>Functional genomics of gut bacteria from endangered species of beetles.</title>
        <authorList>
            <person name="Carlos-Shanley C."/>
        </authorList>
    </citation>
    <scope>NUCLEOTIDE SEQUENCE [LARGE SCALE GENOMIC DNA]</scope>
    <source>
        <strain evidence="2 3">S00142</strain>
    </source>
</reference>
<name>A0A7W7N679_9FLAO</name>
<dbReference type="Proteomes" id="UP000561681">
    <property type="component" value="Unassembled WGS sequence"/>
</dbReference>
<dbReference type="EMBL" id="JACHLD010000002">
    <property type="protein sequence ID" value="MBB4801378.1"/>
    <property type="molecule type" value="Genomic_DNA"/>
</dbReference>
<dbReference type="AlphaFoldDB" id="A0A7W7N679"/>
<evidence type="ECO:0000313" key="3">
    <source>
        <dbReference type="Proteomes" id="UP000561681"/>
    </source>
</evidence>
<sequence>MTKRILFLFLICVMCIGNAQTNQKVKIDELVSDYIKELQSQKIDTICVYESYCVGYIKTYDEPINGTKETCIDYLTNEPVYVFWKEDGKTFLTKINYCWKFSKIEIPKDDFWQIYILNKKIIKEEKILSYEYETFENSKKVKYRIAVDHSCHNDFRLLLNGEIIEKRFHDFVLQEKDQDSSNLNINYKHNISLKSKLIVDILKKITSEAEKNNTFKKIKSR</sequence>
<gene>
    <name evidence="2" type="ORF">HNP37_001439</name>
</gene>
<keyword evidence="3" id="KW-1185">Reference proteome</keyword>
<accession>A0A7W7N679</accession>
<feature type="chain" id="PRO_5031451564" evidence="1">
    <location>
        <begin position="20"/>
        <end position="221"/>
    </location>
</feature>